<keyword evidence="5 7" id="KW-0472">Membrane</keyword>
<dbReference type="Proteomes" id="UP001499993">
    <property type="component" value="Unassembled WGS sequence"/>
</dbReference>
<evidence type="ECO:0000256" key="3">
    <source>
        <dbReference type="ARBA" id="ARBA00022692"/>
    </source>
</evidence>
<protein>
    <recommendedName>
        <fullName evidence="10">Energy-coupling factor transport system permease protein</fullName>
    </recommendedName>
</protein>
<feature type="compositionally biased region" description="Low complexity" evidence="6">
    <location>
        <begin position="12"/>
        <end position="32"/>
    </location>
</feature>
<comment type="caution">
    <text evidence="8">The sequence shown here is derived from an EMBL/GenBank/DDBJ whole genome shotgun (WGS) entry which is preliminary data.</text>
</comment>
<organism evidence="8 9">
    <name type="scientific">Streptomonospora halophila</name>
    <dbReference type="NCBI Taxonomy" id="427369"/>
    <lineage>
        <taxon>Bacteria</taxon>
        <taxon>Bacillati</taxon>
        <taxon>Actinomycetota</taxon>
        <taxon>Actinomycetes</taxon>
        <taxon>Streptosporangiales</taxon>
        <taxon>Nocardiopsidaceae</taxon>
        <taxon>Streptomonospora</taxon>
    </lineage>
</organism>
<evidence type="ECO:0000256" key="1">
    <source>
        <dbReference type="ARBA" id="ARBA00004141"/>
    </source>
</evidence>
<reference evidence="9" key="1">
    <citation type="journal article" date="2019" name="Int. J. Syst. Evol. Microbiol.">
        <title>The Global Catalogue of Microorganisms (GCM) 10K type strain sequencing project: providing services to taxonomists for standard genome sequencing and annotation.</title>
        <authorList>
            <consortium name="The Broad Institute Genomics Platform"/>
            <consortium name="The Broad Institute Genome Sequencing Center for Infectious Disease"/>
            <person name="Wu L."/>
            <person name="Ma J."/>
        </authorList>
    </citation>
    <scope>NUCLEOTIDE SEQUENCE [LARGE SCALE GENOMIC DNA]</scope>
    <source>
        <strain evidence="9">JCM 18123</strain>
    </source>
</reference>
<evidence type="ECO:0000256" key="2">
    <source>
        <dbReference type="ARBA" id="ARBA00022475"/>
    </source>
</evidence>
<evidence type="ECO:0000256" key="4">
    <source>
        <dbReference type="ARBA" id="ARBA00022989"/>
    </source>
</evidence>
<keyword evidence="2" id="KW-1003">Cell membrane</keyword>
<keyword evidence="4 7" id="KW-1133">Transmembrane helix</keyword>
<feature type="transmembrane region" description="Helical" evidence="7">
    <location>
        <begin position="148"/>
        <end position="169"/>
    </location>
</feature>
<dbReference type="PANTHER" id="PTHR34857:SF2">
    <property type="entry name" value="SLL0384 PROTEIN"/>
    <property type="match status" value="1"/>
</dbReference>
<evidence type="ECO:0000256" key="5">
    <source>
        <dbReference type="ARBA" id="ARBA00023136"/>
    </source>
</evidence>
<feature type="transmembrane region" description="Helical" evidence="7">
    <location>
        <begin position="120"/>
        <end position="141"/>
    </location>
</feature>
<gene>
    <name evidence="8" type="ORF">GCM10023224_46540</name>
</gene>
<evidence type="ECO:0000313" key="9">
    <source>
        <dbReference type="Proteomes" id="UP001499993"/>
    </source>
</evidence>
<name>A0ABP9GY58_9ACTN</name>
<keyword evidence="9" id="KW-1185">Reference proteome</keyword>
<keyword evidence="3 7" id="KW-0812">Transmembrane</keyword>
<dbReference type="InterPro" id="IPR003339">
    <property type="entry name" value="ABC/ECF_trnsptr_transmembrane"/>
</dbReference>
<feature type="transmembrane region" description="Helical" evidence="7">
    <location>
        <begin position="278"/>
        <end position="300"/>
    </location>
</feature>
<dbReference type="Pfam" id="PF02361">
    <property type="entry name" value="CbiQ"/>
    <property type="match status" value="1"/>
</dbReference>
<evidence type="ECO:0000256" key="7">
    <source>
        <dbReference type="SAM" id="Phobius"/>
    </source>
</evidence>
<dbReference type="PANTHER" id="PTHR34857">
    <property type="entry name" value="SLL0384 PROTEIN"/>
    <property type="match status" value="1"/>
</dbReference>
<feature type="transmembrane region" description="Helical" evidence="7">
    <location>
        <begin position="189"/>
        <end position="207"/>
    </location>
</feature>
<evidence type="ECO:0000313" key="8">
    <source>
        <dbReference type="EMBL" id="GAA4955627.1"/>
    </source>
</evidence>
<proteinExistence type="predicted"/>
<accession>A0ABP9GY58</accession>
<dbReference type="EMBL" id="BAABIK010000036">
    <property type="protein sequence ID" value="GAA4955627.1"/>
    <property type="molecule type" value="Genomic_DNA"/>
</dbReference>
<sequence>MSTAGTSRGSDPAGAPARRGQRGAAGPGAPRGQRPRGRPPEGAAAPGPPETDRDGGASASRSRARTRRAWLPRADPAGKMLAAGLVAAGLIPVVDPVTSGIVLAGGLALLPFAGLNRARLLALGIPLALMGASIGFVNLVFGEEGPVAALGAAVRLLAISLPSLLAAITSDPTDMADSLVQRLRVPERPAIAVLAALRLVPLLVEQWRTLGRARRARGLDAGGNPARAAAIFAGKAFALLVRSIRTGTLLAMAMDARGFAGGPRSHARLSTWRGRDTALIAATAALLGAAHAVSAAAGTWTPLSF</sequence>
<dbReference type="InterPro" id="IPR051611">
    <property type="entry name" value="ECF_transporter_component"/>
</dbReference>
<comment type="subcellular location">
    <subcellularLocation>
        <location evidence="1">Membrane</location>
        <topology evidence="1">Multi-pass membrane protein</topology>
    </subcellularLocation>
</comment>
<evidence type="ECO:0008006" key="10">
    <source>
        <dbReference type="Google" id="ProtNLM"/>
    </source>
</evidence>
<feature type="region of interest" description="Disordered" evidence="6">
    <location>
        <begin position="1"/>
        <end position="71"/>
    </location>
</feature>
<evidence type="ECO:0000256" key="6">
    <source>
        <dbReference type="SAM" id="MobiDB-lite"/>
    </source>
</evidence>
<dbReference type="CDD" id="cd16914">
    <property type="entry name" value="EcfT"/>
    <property type="match status" value="1"/>
</dbReference>
<feature type="transmembrane region" description="Helical" evidence="7">
    <location>
        <begin position="81"/>
        <end position="114"/>
    </location>
</feature>